<dbReference type="GO" id="GO:0005737">
    <property type="term" value="C:cytoplasm"/>
    <property type="evidence" value="ECO:0007669"/>
    <property type="project" value="TreeGrafter"/>
</dbReference>
<dbReference type="GO" id="GO:0004029">
    <property type="term" value="F:aldehyde dehydrogenase (NAD+) activity"/>
    <property type="evidence" value="ECO:0007669"/>
    <property type="project" value="TreeGrafter"/>
</dbReference>
<accession>A0A917BE01</accession>
<reference evidence="2" key="1">
    <citation type="journal article" date="2014" name="Int. J. Syst. Evol. Microbiol.">
        <title>Complete genome sequence of Corynebacterium casei LMG S-19264T (=DSM 44701T), isolated from a smear-ripened cheese.</title>
        <authorList>
            <consortium name="US DOE Joint Genome Institute (JGI-PGF)"/>
            <person name="Walter F."/>
            <person name="Albersmeier A."/>
            <person name="Kalinowski J."/>
            <person name="Ruckert C."/>
        </authorList>
    </citation>
    <scope>NUCLEOTIDE SEQUENCE</scope>
    <source>
        <strain evidence="2">CGMCC 1.16067</strain>
    </source>
</reference>
<dbReference type="AlphaFoldDB" id="A0A917BE01"/>
<dbReference type="RefSeq" id="WP_188778487.1">
    <property type="nucleotide sequence ID" value="NZ_BMKQ01000001.1"/>
</dbReference>
<feature type="domain" description="NAD-dependent epimerase/dehydratase" evidence="1">
    <location>
        <begin position="10"/>
        <end position="218"/>
    </location>
</feature>
<evidence type="ECO:0000313" key="2">
    <source>
        <dbReference type="EMBL" id="GGF37115.1"/>
    </source>
</evidence>
<comment type="caution">
    <text evidence="2">The sequence shown here is derived from an EMBL/GenBank/DDBJ whole genome shotgun (WGS) entry which is preliminary data.</text>
</comment>
<evidence type="ECO:0000313" key="3">
    <source>
        <dbReference type="Proteomes" id="UP000649179"/>
    </source>
</evidence>
<dbReference type="Gene3D" id="3.40.50.720">
    <property type="entry name" value="NAD(P)-binding Rossmann-like Domain"/>
    <property type="match status" value="1"/>
</dbReference>
<name>A0A917BE01_9ACTN</name>
<dbReference type="InterPro" id="IPR001509">
    <property type="entry name" value="Epimerase_deHydtase"/>
</dbReference>
<proteinExistence type="predicted"/>
<keyword evidence="3" id="KW-1185">Reference proteome</keyword>
<sequence>MSEQSAAPVVVVTGANGLVGARTCAALLAHGARVRAVVRREGAAPQDVKGIEEVVGDFADSSFAAQVVRGADTVVTTVHPMGSDRSAQEEVGLTGTTTFLRAAVEAGVGRHVHVSTAGVYVRDPGTGDVDEAGALVGDGAGTYPEVKRDVDAAIAEIGGITRVLVRPPAILGAAESSVWNTLRPAALRDDPEQRHGIADKTFAWVHVDDLADLVALVAGGAIADSEDPSRGPVPGGCTPVNLAGEPATEERYLRTVADALGVEITWDDEPAWTGQLLTGRARGWGWTPRVTLDSAMAELASGVRGGPEDREG</sequence>
<dbReference type="Proteomes" id="UP000649179">
    <property type="component" value="Unassembled WGS sequence"/>
</dbReference>
<dbReference type="InterPro" id="IPR036291">
    <property type="entry name" value="NAD(P)-bd_dom_sf"/>
</dbReference>
<protein>
    <recommendedName>
        <fullName evidence="1">NAD-dependent epimerase/dehydratase domain-containing protein</fullName>
    </recommendedName>
</protein>
<dbReference type="SUPFAM" id="SSF51735">
    <property type="entry name" value="NAD(P)-binding Rossmann-fold domains"/>
    <property type="match status" value="1"/>
</dbReference>
<dbReference type="PANTHER" id="PTHR48079:SF6">
    <property type="entry name" value="NAD(P)-BINDING DOMAIN-CONTAINING PROTEIN-RELATED"/>
    <property type="match status" value="1"/>
</dbReference>
<organism evidence="2 3">
    <name type="scientific">Marmoricola endophyticus</name>
    <dbReference type="NCBI Taxonomy" id="2040280"/>
    <lineage>
        <taxon>Bacteria</taxon>
        <taxon>Bacillati</taxon>
        <taxon>Actinomycetota</taxon>
        <taxon>Actinomycetes</taxon>
        <taxon>Propionibacteriales</taxon>
        <taxon>Nocardioidaceae</taxon>
        <taxon>Marmoricola</taxon>
    </lineage>
</organism>
<dbReference type="Pfam" id="PF01370">
    <property type="entry name" value="Epimerase"/>
    <property type="match status" value="1"/>
</dbReference>
<dbReference type="EMBL" id="BMKQ01000001">
    <property type="protein sequence ID" value="GGF37115.1"/>
    <property type="molecule type" value="Genomic_DNA"/>
</dbReference>
<gene>
    <name evidence="2" type="ORF">GCM10011519_08270</name>
</gene>
<reference evidence="2" key="2">
    <citation type="submission" date="2020-09" db="EMBL/GenBank/DDBJ databases">
        <authorList>
            <person name="Sun Q."/>
            <person name="Zhou Y."/>
        </authorList>
    </citation>
    <scope>NUCLEOTIDE SEQUENCE</scope>
    <source>
        <strain evidence="2">CGMCC 1.16067</strain>
    </source>
</reference>
<dbReference type="PANTHER" id="PTHR48079">
    <property type="entry name" value="PROTEIN YEEZ"/>
    <property type="match status" value="1"/>
</dbReference>
<dbReference type="InterPro" id="IPR051783">
    <property type="entry name" value="NAD(P)-dependent_oxidoreduct"/>
</dbReference>
<evidence type="ECO:0000259" key="1">
    <source>
        <dbReference type="Pfam" id="PF01370"/>
    </source>
</evidence>